<reference evidence="2 3" key="1">
    <citation type="submission" date="2019-12" db="EMBL/GenBank/DDBJ databases">
        <title>Genomic-based taxomic classification of the family Erythrobacteraceae.</title>
        <authorList>
            <person name="Xu L."/>
        </authorList>
    </citation>
    <scope>NUCLEOTIDE SEQUENCE [LARGE SCALE GENOMIC DNA]</scope>
    <source>
        <strain evidence="2 3">SW-109</strain>
    </source>
</reference>
<dbReference type="AlphaFoldDB" id="A0A6I4V0P1"/>
<evidence type="ECO:0000313" key="3">
    <source>
        <dbReference type="Proteomes" id="UP000471435"/>
    </source>
</evidence>
<gene>
    <name evidence="2" type="ORF">GRI43_07705</name>
</gene>
<dbReference type="RefSeq" id="WP_202391612.1">
    <property type="nucleotide sequence ID" value="NZ_CANLWR010000001.1"/>
</dbReference>
<comment type="caution">
    <text evidence="2">The sequence shown here is derived from an EMBL/GenBank/DDBJ whole genome shotgun (WGS) entry which is preliminary data.</text>
</comment>
<evidence type="ECO:0000256" key="1">
    <source>
        <dbReference type="SAM" id="Phobius"/>
    </source>
</evidence>
<sequence>MVVNVGVTLASAAALLVAIYAYFRFAKNDVITSKAVPLCSICQRKLDVDDDPLSIDCGGDCWGCVGQAELGGELDSNVREEIATGLRRSDGSAADRKYGV</sequence>
<name>A0A6I4V0P1_9SPHN</name>
<feature type="transmembrane region" description="Helical" evidence="1">
    <location>
        <begin position="6"/>
        <end position="23"/>
    </location>
</feature>
<keyword evidence="1" id="KW-1133">Transmembrane helix</keyword>
<dbReference type="EMBL" id="WTYP01000001">
    <property type="protein sequence ID" value="MXP47275.1"/>
    <property type="molecule type" value="Genomic_DNA"/>
</dbReference>
<dbReference type="Proteomes" id="UP000471435">
    <property type="component" value="Unassembled WGS sequence"/>
</dbReference>
<protein>
    <submittedName>
        <fullName evidence="2">Uncharacterized protein</fullName>
    </submittedName>
</protein>
<accession>A0A6I4V0P1</accession>
<keyword evidence="3" id="KW-1185">Reference proteome</keyword>
<evidence type="ECO:0000313" key="2">
    <source>
        <dbReference type="EMBL" id="MXP47275.1"/>
    </source>
</evidence>
<proteinExistence type="predicted"/>
<keyword evidence="1" id="KW-0812">Transmembrane</keyword>
<keyword evidence="1" id="KW-0472">Membrane</keyword>
<organism evidence="2 3">
    <name type="scientific">Pontixanthobacter luteolus</name>
    <dbReference type="NCBI Taxonomy" id="295089"/>
    <lineage>
        <taxon>Bacteria</taxon>
        <taxon>Pseudomonadati</taxon>
        <taxon>Pseudomonadota</taxon>
        <taxon>Alphaproteobacteria</taxon>
        <taxon>Sphingomonadales</taxon>
        <taxon>Erythrobacteraceae</taxon>
        <taxon>Pontixanthobacter</taxon>
    </lineage>
</organism>